<evidence type="ECO:0000256" key="2">
    <source>
        <dbReference type="SAM" id="SignalP"/>
    </source>
</evidence>
<feature type="compositionally biased region" description="Basic and acidic residues" evidence="1">
    <location>
        <begin position="76"/>
        <end position="87"/>
    </location>
</feature>
<evidence type="ECO:0000313" key="4">
    <source>
        <dbReference type="Proteomes" id="UP000007799"/>
    </source>
</evidence>
<keyword evidence="4" id="KW-1185">Reference proteome</keyword>
<dbReference type="EMBL" id="GL832991">
    <property type="protein sequence ID" value="EGD80141.1"/>
    <property type="molecule type" value="Genomic_DNA"/>
</dbReference>
<dbReference type="InParanoid" id="F2URH2"/>
<gene>
    <name evidence="3" type="ORF">PTSG_10828</name>
</gene>
<evidence type="ECO:0000256" key="1">
    <source>
        <dbReference type="SAM" id="MobiDB-lite"/>
    </source>
</evidence>
<feature type="compositionally biased region" description="Low complexity" evidence="1">
    <location>
        <begin position="95"/>
        <end position="124"/>
    </location>
</feature>
<dbReference type="AlphaFoldDB" id="F2URH2"/>
<feature type="region of interest" description="Disordered" evidence="1">
    <location>
        <begin position="76"/>
        <end position="124"/>
    </location>
</feature>
<proteinExistence type="predicted"/>
<organism evidence="4">
    <name type="scientific">Salpingoeca rosetta (strain ATCC 50818 / BSB-021)</name>
    <dbReference type="NCBI Taxonomy" id="946362"/>
    <lineage>
        <taxon>Eukaryota</taxon>
        <taxon>Choanoflagellata</taxon>
        <taxon>Craspedida</taxon>
        <taxon>Salpingoecidae</taxon>
        <taxon>Salpingoeca</taxon>
    </lineage>
</organism>
<dbReference type="KEGG" id="sre:PTSG_10828"/>
<dbReference type="RefSeq" id="XP_004988203.1">
    <property type="nucleotide sequence ID" value="XM_004988146.1"/>
</dbReference>
<protein>
    <submittedName>
        <fullName evidence="3">Uncharacterized protein</fullName>
    </submittedName>
</protein>
<sequence>MQGASKVLLVLIVVVVVFLATSACADEQDDGPASAEREKAQFFQHRSVDSAQDDRQSEQGFRNRRIEALRHVIEQRRSQLQDRKRGEGSVSGVRATSSSSSTQRTTTAMASTTASTTTTSEAAMKTMAPFQTPLPLDLKALAMSTGGLSCASDWNASPMDS</sequence>
<feature type="region of interest" description="Disordered" evidence="1">
    <location>
        <begin position="26"/>
        <end position="63"/>
    </location>
</feature>
<keyword evidence="2" id="KW-0732">Signal</keyword>
<dbReference type="Proteomes" id="UP000007799">
    <property type="component" value="Unassembled WGS sequence"/>
</dbReference>
<feature type="signal peptide" evidence="2">
    <location>
        <begin position="1"/>
        <end position="25"/>
    </location>
</feature>
<reference evidence="3" key="1">
    <citation type="submission" date="2009-08" db="EMBL/GenBank/DDBJ databases">
        <title>Annotation of Salpingoeca rosetta.</title>
        <authorList>
            <consortium name="The Broad Institute Genome Sequencing Platform"/>
            <person name="Russ C."/>
            <person name="Cuomo C."/>
            <person name="Burger G."/>
            <person name="Gray M.W."/>
            <person name="Holland P.W.H."/>
            <person name="King N."/>
            <person name="Lang F.B.F."/>
            <person name="Roger A.J."/>
            <person name="Ruiz-Trillo I."/>
            <person name="Young S.K."/>
            <person name="Zeng Q."/>
            <person name="Gargeya S."/>
            <person name="Alvarado L."/>
            <person name="Berlin A."/>
            <person name="Chapman S.B."/>
            <person name="Chen Z."/>
            <person name="Freedman E."/>
            <person name="Gellesch M."/>
            <person name="Goldberg J."/>
            <person name="Griggs A."/>
            <person name="Gujja S."/>
            <person name="Heilman E."/>
            <person name="Heiman D."/>
            <person name="Howarth C."/>
            <person name="Mehta T."/>
            <person name="Neiman D."/>
            <person name="Pearson M."/>
            <person name="Roberts A."/>
            <person name="Saif S."/>
            <person name="Shea T."/>
            <person name="Shenoy N."/>
            <person name="Sisk P."/>
            <person name="Stolte C."/>
            <person name="Sykes S."/>
            <person name="White J."/>
            <person name="Yandava C."/>
            <person name="Haas B."/>
            <person name="Nusbaum C."/>
            <person name="Birren B."/>
        </authorList>
    </citation>
    <scope>NUCLEOTIDE SEQUENCE [LARGE SCALE GENOMIC DNA]</scope>
    <source>
        <strain evidence="3">ATCC 50818</strain>
    </source>
</reference>
<evidence type="ECO:0000313" key="3">
    <source>
        <dbReference type="EMBL" id="EGD80141.1"/>
    </source>
</evidence>
<dbReference type="PROSITE" id="PS51257">
    <property type="entry name" value="PROKAR_LIPOPROTEIN"/>
    <property type="match status" value="1"/>
</dbReference>
<name>F2URH2_SALR5</name>
<feature type="chain" id="PRO_5003290920" evidence="2">
    <location>
        <begin position="26"/>
        <end position="161"/>
    </location>
</feature>
<dbReference type="GeneID" id="16068730"/>
<feature type="compositionally biased region" description="Basic and acidic residues" evidence="1">
    <location>
        <begin position="35"/>
        <end position="57"/>
    </location>
</feature>
<accession>F2URH2</accession>